<dbReference type="GO" id="GO:0005829">
    <property type="term" value="C:cytosol"/>
    <property type="evidence" value="ECO:0007669"/>
    <property type="project" value="Ensembl"/>
</dbReference>
<dbReference type="GO" id="GO:0065003">
    <property type="term" value="P:protein-containing complex assembly"/>
    <property type="evidence" value="ECO:0007669"/>
    <property type="project" value="Ensembl"/>
</dbReference>
<dbReference type="InterPro" id="IPR017907">
    <property type="entry name" value="Znf_RING_CS"/>
</dbReference>
<evidence type="ECO:0000256" key="1">
    <source>
        <dbReference type="ARBA" id="ARBA00022723"/>
    </source>
</evidence>
<dbReference type="GO" id="GO:0007179">
    <property type="term" value="P:transforming growth factor beta receptor signaling pathway"/>
    <property type="evidence" value="ECO:0007669"/>
    <property type="project" value="Ensembl"/>
</dbReference>
<dbReference type="GO" id="GO:0030099">
    <property type="term" value="P:myeloid cell differentiation"/>
    <property type="evidence" value="ECO:0007669"/>
    <property type="project" value="Ensembl"/>
</dbReference>
<keyword evidence="5" id="KW-0175">Coiled coil</keyword>
<dbReference type="InParanoid" id="A0A674I4L9"/>
<name>A0A674I4L9_9SAUR</name>
<dbReference type="PANTHER" id="PTHR25462:SF302">
    <property type="entry name" value="PROTEIN PML"/>
    <property type="match status" value="1"/>
</dbReference>
<dbReference type="GO" id="GO:0001666">
    <property type="term" value="P:response to hypoxia"/>
    <property type="evidence" value="ECO:0007669"/>
    <property type="project" value="Ensembl"/>
</dbReference>
<organism evidence="9 10">
    <name type="scientific">Terrapene triunguis</name>
    <name type="common">Three-toed box turtle</name>
    <dbReference type="NCBI Taxonomy" id="2587831"/>
    <lineage>
        <taxon>Eukaryota</taxon>
        <taxon>Metazoa</taxon>
        <taxon>Chordata</taxon>
        <taxon>Craniata</taxon>
        <taxon>Vertebrata</taxon>
        <taxon>Euteleostomi</taxon>
        <taxon>Archelosauria</taxon>
        <taxon>Testudinata</taxon>
        <taxon>Testudines</taxon>
        <taxon>Cryptodira</taxon>
        <taxon>Durocryptodira</taxon>
        <taxon>Testudinoidea</taxon>
        <taxon>Emydidae</taxon>
        <taxon>Terrapene</taxon>
    </lineage>
</organism>
<protein>
    <submittedName>
        <fullName evidence="9">PML nuclear body scaffold</fullName>
    </submittedName>
</protein>
<feature type="domain" description="B box-type" evidence="8">
    <location>
        <begin position="189"/>
        <end position="228"/>
    </location>
</feature>
<dbReference type="InterPro" id="IPR021978">
    <property type="entry name" value="PML-like_CC"/>
</dbReference>
<dbReference type="GO" id="GO:0016363">
    <property type="term" value="C:nuclear matrix"/>
    <property type="evidence" value="ECO:0007669"/>
    <property type="project" value="Ensembl"/>
</dbReference>
<dbReference type="PROSITE" id="PS00518">
    <property type="entry name" value="ZF_RING_1"/>
    <property type="match status" value="1"/>
</dbReference>
<dbReference type="GO" id="GO:0060090">
    <property type="term" value="F:molecular adaptor activity"/>
    <property type="evidence" value="ECO:0007669"/>
    <property type="project" value="Ensembl"/>
</dbReference>
<feature type="region of interest" description="Disordered" evidence="6">
    <location>
        <begin position="396"/>
        <end position="510"/>
    </location>
</feature>
<keyword evidence="10" id="KW-1185">Reference proteome</keyword>
<dbReference type="GO" id="GO:0032469">
    <property type="term" value="P:endoplasmic reticulum calcium ion homeostasis"/>
    <property type="evidence" value="ECO:0007669"/>
    <property type="project" value="Ensembl"/>
</dbReference>
<dbReference type="GO" id="GO:0016525">
    <property type="term" value="P:negative regulation of angiogenesis"/>
    <property type="evidence" value="ECO:0007669"/>
    <property type="project" value="Ensembl"/>
</dbReference>
<evidence type="ECO:0000256" key="4">
    <source>
        <dbReference type="PROSITE-ProRule" id="PRU00024"/>
    </source>
</evidence>
<evidence type="ECO:0000256" key="2">
    <source>
        <dbReference type="ARBA" id="ARBA00022771"/>
    </source>
</evidence>
<dbReference type="GO" id="GO:0045087">
    <property type="term" value="P:innate immune response"/>
    <property type="evidence" value="ECO:0007669"/>
    <property type="project" value="Ensembl"/>
</dbReference>
<dbReference type="GO" id="GO:0044790">
    <property type="term" value="P:suppression of viral release by host"/>
    <property type="evidence" value="ECO:0007669"/>
    <property type="project" value="Ensembl"/>
</dbReference>
<dbReference type="GO" id="GO:0048146">
    <property type="term" value="P:positive regulation of fibroblast proliferation"/>
    <property type="evidence" value="ECO:0007669"/>
    <property type="project" value="Ensembl"/>
</dbReference>
<dbReference type="GO" id="GO:0032691">
    <property type="term" value="P:negative regulation of interleukin-1 beta production"/>
    <property type="evidence" value="ECO:0007669"/>
    <property type="project" value="Ensembl"/>
</dbReference>
<dbReference type="GO" id="GO:0045165">
    <property type="term" value="P:cell fate commitment"/>
    <property type="evidence" value="ECO:0007669"/>
    <property type="project" value="Ensembl"/>
</dbReference>
<evidence type="ECO:0000259" key="7">
    <source>
        <dbReference type="PROSITE" id="PS50089"/>
    </source>
</evidence>
<feature type="compositionally biased region" description="Basic and acidic residues" evidence="6">
    <location>
        <begin position="525"/>
        <end position="535"/>
    </location>
</feature>
<dbReference type="GO" id="GO:0008631">
    <property type="term" value="P:intrinsic apoptotic signaling pathway in response to oxidative stress"/>
    <property type="evidence" value="ECO:0007669"/>
    <property type="project" value="Ensembl"/>
</dbReference>
<dbReference type="AlphaFoldDB" id="A0A674I4L9"/>
<proteinExistence type="predicted"/>
<dbReference type="CDD" id="cd19804">
    <property type="entry name" value="Bbox1_TRIM19_C-V"/>
    <property type="match status" value="1"/>
</dbReference>
<keyword evidence="2 4" id="KW-0863">Zinc-finger</keyword>
<dbReference type="Ensembl" id="ENSTMTT00000004456.1">
    <property type="protein sequence ID" value="ENSTMTP00000004306.1"/>
    <property type="gene ID" value="ENSTMTG00000003177.1"/>
</dbReference>
<dbReference type="Pfam" id="PF22586">
    <property type="entry name" value="ANCHR-like_BBOX"/>
    <property type="match status" value="1"/>
</dbReference>
<dbReference type="GO" id="GO:0010761">
    <property type="term" value="P:fibroblast migration"/>
    <property type="evidence" value="ECO:0007669"/>
    <property type="project" value="Ensembl"/>
</dbReference>
<dbReference type="GeneTree" id="ENSGT00510000048454"/>
<dbReference type="GO" id="GO:2000059">
    <property type="term" value="P:negative regulation of ubiquitin-dependent protein catabolic process"/>
    <property type="evidence" value="ECO:0007669"/>
    <property type="project" value="Ensembl"/>
</dbReference>
<gene>
    <name evidence="9" type="primary">PML</name>
</gene>
<reference evidence="9" key="2">
    <citation type="submission" date="2025-09" db="UniProtKB">
        <authorList>
            <consortium name="Ensembl"/>
        </authorList>
    </citation>
    <scope>IDENTIFICATION</scope>
</reference>
<keyword evidence="1" id="KW-0479">Metal-binding</keyword>
<dbReference type="PANTHER" id="PTHR25462">
    <property type="entry name" value="BONUS, ISOFORM C-RELATED"/>
    <property type="match status" value="1"/>
</dbReference>
<dbReference type="GO" id="GO:0010332">
    <property type="term" value="P:response to gamma radiation"/>
    <property type="evidence" value="ECO:0007669"/>
    <property type="project" value="Ensembl"/>
</dbReference>
<dbReference type="Gene3D" id="3.30.40.10">
    <property type="entry name" value="Zinc/RING finger domain, C3HC4 (zinc finger)"/>
    <property type="match status" value="1"/>
</dbReference>
<dbReference type="GO" id="GO:0048384">
    <property type="term" value="P:retinoic acid receptor signaling pathway"/>
    <property type="evidence" value="ECO:0007669"/>
    <property type="project" value="Ensembl"/>
</dbReference>
<dbReference type="GO" id="GO:0009411">
    <property type="term" value="P:response to UV"/>
    <property type="evidence" value="ECO:0007669"/>
    <property type="project" value="Ensembl"/>
</dbReference>
<dbReference type="CDD" id="cd19770">
    <property type="entry name" value="Bbox2_TRIM19_C-V"/>
    <property type="match status" value="1"/>
</dbReference>
<dbReference type="GO" id="GO:0005783">
    <property type="term" value="C:endoplasmic reticulum"/>
    <property type="evidence" value="ECO:0007669"/>
    <property type="project" value="GOC"/>
</dbReference>
<dbReference type="Pfam" id="PF13920">
    <property type="entry name" value="zf-C3HC4_3"/>
    <property type="match status" value="1"/>
</dbReference>
<dbReference type="GO" id="GO:0060395">
    <property type="term" value="P:SMAD protein signal transduction"/>
    <property type="evidence" value="ECO:0007669"/>
    <property type="project" value="Ensembl"/>
</dbReference>
<sequence>MVSLEYYYCYIETSFLPAPLPHHSLGLSAEQHSIGDPPGSLSLPKVMEEEFQFLLCQGCRKEPRNPKLLSCLHTLCTNCLEENKPVGQCPICQAPIPQVSGIPDQDNLLFANLQAKLSTYQKIVSSSDLVCDLCNDQAEFWCSECEEFFCIRCFEAHQWFSKKKSHETRKVRELKAESAKQFLEGARKSRILFCSNPTHNDQNYITSIYCRGCLKPLCCSCALLDSEHSKLYCNIQTEIERRQEELGSLSEELKRKKAHFEDVYKSLKGKADHIDQVRTENQELIRKRVEHMVKLIREKEQELLEMVDRQHRLRNEDLEGKLKQMEAVLKRMGAGEQLVEKMHLYASDQEVMDMHPFIKESLEELMKLQPLAVGASVQAGDFAECKSKLQALFERVTGERESPTAGLGVQKTEQTSGPAHCQPAPQRSLSGYPSPRCLGALLPPQAPPGKRKPGQAEKAIQTPPKVLKLESQPKVLERTPSKCDQGLLDWDLQPGPSTSTPSRNCGGAPAARGAVLSQELGIAHSEPRDQGRKGEVGALWGDHNGASGKGSLGQSTQMITQLAAANGENSFKAVIQTPESVLSLISQGVSLETGLEHFLCYLRSVPKPVLVVYNFWTSELTVLFKALDSFAKKWDFCTTVCGYLDTLPLIKEKIPTFGLYKMKNLVRMYLQKPLNDSSALASAKALRDLCKLLEIHTDPDPRPVLSHCNLESYTSLQPLLQEKLLTRSAAKTLAMRSMVLSADCKDVSLQSLPHPPQDVIILLGTLGNIYSTWVTWPCRSSVSLSLPKGLTVVTNLLRGTLQ</sequence>
<dbReference type="GO" id="GO:1901798">
    <property type="term" value="P:positive regulation of signal transduction by p53 class mediator"/>
    <property type="evidence" value="ECO:0007669"/>
    <property type="project" value="Ensembl"/>
</dbReference>
<dbReference type="GO" id="GO:2000779">
    <property type="term" value="P:regulation of double-strand break repair"/>
    <property type="evidence" value="ECO:0007669"/>
    <property type="project" value="Ensembl"/>
</dbReference>
<evidence type="ECO:0000256" key="5">
    <source>
        <dbReference type="SAM" id="Coils"/>
    </source>
</evidence>
<dbReference type="PROSITE" id="PS50119">
    <property type="entry name" value="ZF_BBOX"/>
    <property type="match status" value="2"/>
</dbReference>
<evidence type="ECO:0000313" key="9">
    <source>
        <dbReference type="Ensembl" id="ENSTMTP00000004306.1"/>
    </source>
</evidence>
<dbReference type="GO" id="GO:0032206">
    <property type="term" value="P:positive regulation of telomere maintenance"/>
    <property type="evidence" value="ECO:0007669"/>
    <property type="project" value="Ensembl"/>
</dbReference>
<evidence type="ECO:0000256" key="3">
    <source>
        <dbReference type="ARBA" id="ARBA00022833"/>
    </source>
</evidence>
<dbReference type="GO" id="GO:0032922">
    <property type="term" value="P:circadian regulation of gene expression"/>
    <property type="evidence" value="ECO:0007669"/>
    <property type="project" value="Ensembl"/>
</dbReference>
<dbReference type="PROSITE" id="PS50089">
    <property type="entry name" value="ZF_RING_2"/>
    <property type="match status" value="1"/>
</dbReference>
<dbReference type="GO" id="GO:0008285">
    <property type="term" value="P:negative regulation of cell population proliferation"/>
    <property type="evidence" value="ECO:0007669"/>
    <property type="project" value="Ensembl"/>
</dbReference>
<dbReference type="GO" id="GO:1990830">
    <property type="term" value="P:cellular response to leukemia inhibitory factor"/>
    <property type="evidence" value="ECO:0007669"/>
    <property type="project" value="Ensembl"/>
</dbReference>
<dbReference type="InterPro" id="IPR013083">
    <property type="entry name" value="Znf_RING/FYVE/PHD"/>
</dbReference>
<evidence type="ECO:0000256" key="6">
    <source>
        <dbReference type="SAM" id="MobiDB-lite"/>
    </source>
</evidence>
<dbReference type="GO" id="GO:0006606">
    <property type="term" value="P:protein import into nucleus"/>
    <property type="evidence" value="ECO:0007669"/>
    <property type="project" value="Ensembl"/>
</dbReference>
<dbReference type="GO" id="GO:0005730">
    <property type="term" value="C:nucleolus"/>
    <property type="evidence" value="ECO:0007669"/>
    <property type="project" value="Ensembl"/>
</dbReference>
<dbReference type="GO" id="GO:2001238">
    <property type="term" value="P:positive regulation of extrinsic apoptotic signaling pathway"/>
    <property type="evidence" value="ECO:0007669"/>
    <property type="project" value="Ensembl"/>
</dbReference>
<dbReference type="GO" id="GO:0008270">
    <property type="term" value="F:zinc ion binding"/>
    <property type="evidence" value="ECO:0007669"/>
    <property type="project" value="UniProtKB-KW"/>
</dbReference>
<dbReference type="Pfam" id="PF12126">
    <property type="entry name" value="PML_CC"/>
    <property type="match status" value="1"/>
</dbReference>
<dbReference type="GO" id="GO:0045892">
    <property type="term" value="P:negative regulation of DNA-templated transcription"/>
    <property type="evidence" value="ECO:0007669"/>
    <property type="project" value="Ensembl"/>
</dbReference>
<evidence type="ECO:0000259" key="8">
    <source>
        <dbReference type="PROSITE" id="PS50119"/>
    </source>
</evidence>
<reference evidence="9" key="1">
    <citation type="submission" date="2025-08" db="UniProtKB">
        <authorList>
            <consortium name="Ensembl"/>
        </authorList>
    </citation>
    <scope>IDENTIFICATION</scope>
</reference>
<accession>A0A674I4L9</accession>
<dbReference type="GO" id="GO:0042771">
    <property type="term" value="P:intrinsic apoptotic signaling pathway in response to DNA damage by p53 class mediator"/>
    <property type="evidence" value="ECO:0007669"/>
    <property type="project" value="Ensembl"/>
</dbReference>
<dbReference type="GO" id="GO:0042803">
    <property type="term" value="F:protein homodimerization activity"/>
    <property type="evidence" value="ECO:0007669"/>
    <property type="project" value="Ensembl"/>
</dbReference>
<dbReference type="GO" id="GO:0032183">
    <property type="term" value="F:SUMO binding"/>
    <property type="evidence" value="ECO:0007669"/>
    <property type="project" value="Ensembl"/>
</dbReference>
<dbReference type="GO" id="GO:0010522">
    <property type="term" value="P:regulation of calcium ion transport into cytosol"/>
    <property type="evidence" value="ECO:0007669"/>
    <property type="project" value="Ensembl"/>
</dbReference>
<dbReference type="GO" id="GO:0070059">
    <property type="term" value="P:intrinsic apoptotic signaling pathway in response to endoplasmic reticulum stress"/>
    <property type="evidence" value="ECO:0007669"/>
    <property type="project" value="Ensembl"/>
</dbReference>
<dbReference type="GO" id="GO:0043161">
    <property type="term" value="P:proteasome-mediated ubiquitin-dependent protein catabolic process"/>
    <property type="evidence" value="ECO:0007669"/>
    <property type="project" value="Ensembl"/>
</dbReference>
<feature type="coiled-coil region" evidence="5">
    <location>
        <begin position="239"/>
        <end position="270"/>
    </location>
</feature>
<feature type="domain" description="RING-type" evidence="7">
    <location>
        <begin position="56"/>
        <end position="93"/>
    </location>
</feature>
<dbReference type="GO" id="GO:0030308">
    <property type="term" value="P:negative regulation of cell growth"/>
    <property type="evidence" value="ECO:0007669"/>
    <property type="project" value="Ensembl"/>
</dbReference>
<dbReference type="SUPFAM" id="SSF57850">
    <property type="entry name" value="RING/U-box"/>
    <property type="match status" value="1"/>
</dbReference>
<feature type="domain" description="B box-type" evidence="8">
    <location>
        <begin position="126"/>
        <end position="171"/>
    </location>
</feature>
<dbReference type="GO" id="GO:0090402">
    <property type="term" value="P:oncogene-induced cell senescence"/>
    <property type="evidence" value="ECO:0007669"/>
    <property type="project" value="Ensembl"/>
</dbReference>
<dbReference type="GO" id="GO:0046332">
    <property type="term" value="F:SMAD binding"/>
    <property type="evidence" value="ECO:0007669"/>
    <property type="project" value="Ensembl"/>
</dbReference>
<feature type="region of interest" description="Disordered" evidence="6">
    <location>
        <begin position="523"/>
        <end position="553"/>
    </location>
</feature>
<dbReference type="GO" id="GO:0030330">
    <property type="term" value="P:DNA damage response, signal transduction by p53 class mediator"/>
    <property type="evidence" value="ECO:0007669"/>
    <property type="project" value="Ensembl"/>
</dbReference>
<dbReference type="SMART" id="SM00184">
    <property type="entry name" value="RING"/>
    <property type="match status" value="1"/>
</dbReference>
<dbReference type="GO" id="GO:0030578">
    <property type="term" value="P:PML body organization"/>
    <property type="evidence" value="ECO:0007669"/>
    <property type="project" value="Ensembl"/>
</dbReference>
<dbReference type="InterPro" id="IPR001841">
    <property type="entry name" value="Znf_RING"/>
</dbReference>
<dbReference type="Gene3D" id="3.30.160.60">
    <property type="entry name" value="Classic Zinc Finger"/>
    <property type="match status" value="1"/>
</dbReference>
<dbReference type="GO" id="GO:0051457">
    <property type="term" value="P:maintenance of protein location in nucleus"/>
    <property type="evidence" value="ECO:0007669"/>
    <property type="project" value="Ensembl"/>
</dbReference>
<dbReference type="GO" id="GO:0043153">
    <property type="term" value="P:entrainment of circadian clock by photoperiod"/>
    <property type="evidence" value="ECO:0007669"/>
    <property type="project" value="Ensembl"/>
</dbReference>
<dbReference type="GO" id="GO:0000781">
    <property type="term" value="C:chromosome, telomeric region"/>
    <property type="evidence" value="ECO:0007669"/>
    <property type="project" value="Ensembl"/>
</dbReference>
<dbReference type="GO" id="GO:0016605">
    <property type="term" value="C:PML body"/>
    <property type="evidence" value="ECO:0007669"/>
    <property type="project" value="Ensembl"/>
</dbReference>
<dbReference type="Proteomes" id="UP000472274">
    <property type="component" value="Unplaced"/>
</dbReference>
<keyword evidence="3" id="KW-0862">Zinc</keyword>
<dbReference type="CDD" id="cd16579">
    <property type="entry name" value="RING-HC_PML_C-V"/>
    <property type="match status" value="1"/>
</dbReference>
<dbReference type="GO" id="GO:0031625">
    <property type="term" value="F:ubiquitin protein ligase binding"/>
    <property type="evidence" value="ECO:0007669"/>
    <property type="project" value="Ensembl"/>
</dbReference>
<dbReference type="GO" id="GO:0030155">
    <property type="term" value="P:regulation of cell adhesion"/>
    <property type="evidence" value="ECO:0007669"/>
    <property type="project" value="Ensembl"/>
</dbReference>
<dbReference type="GO" id="GO:0071353">
    <property type="term" value="P:cellular response to interleukin-4"/>
    <property type="evidence" value="ECO:0007669"/>
    <property type="project" value="Ensembl"/>
</dbReference>
<dbReference type="InterPro" id="IPR047153">
    <property type="entry name" value="TRIM45/56/19-like"/>
</dbReference>
<evidence type="ECO:0000313" key="10">
    <source>
        <dbReference type="Proteomes" id="UP000472274"/>
    </source>
</evidence>
<dbReference type="GO" id="GO:0031503">
    <property type="term" value="P:protein-containing complex localization"/>
    <property type="evidence" value="ECO:0007669"/>
    <property type="project" value="Ensembl"/>
</dbReference>
<dbReference type="GO" id="GO:0097191">
    <property type="term" value="P:extrinsic apoptotic signaling pathway"/>
    <property type="evidence" value="ECO:0007669"/>
    <property type="project" value="Ensembl"/>
</dbReference>
<dbReference type="InterPro" id="IPR000315">
    <property type="entry name" value="Znf_B-box"/>
</dbReference>